<gene>
    <name evidence="3" type="ORF">EUA06_01160</name>
</gene>
<evidence type="ECO:0000259" key="2">
    <source>
        <dbReference type="Pfam" id="PF00582"/>
    </source>
</evidence>
<dbReference type="Proteomes" id="UP000291838">
    <property type="component" value="Unassembled WGS sequence"/>
</dbReference>
<dbReference type="SUPFAM" id="SSF52402">
    <property type="entry name" value="Adenine nucleotide alpha hydrolases-like"/>
    <property type="match status" value="1"/>
</dbReference>
<dbReference type="RefSeq" id="WP_129473172.1">
    <property type="nucleotide sequence ID" value="NZ_SDWS01000001.1"/>
</dbReference>
<dbReference type="Gene3D" id="3.40.50.620">
    <property type="entry name" value="HUPs"/>
    <property type="match status" value="1"/>
</dbReference>
<dbReference type="Pfam" id="PF00582">
    <property type="entry name" value="Usp"/>
    <property type="match status" value="1"/>
</dbReference>
<evidence type="ECO:0000313" key="4">
    <source>
        <dbReference type="Proteomes" id="UP000291838"/>
    </source>
</evidence>
<reference evidence="3 4" key="1">
    <citation type="submission" date="2019-01" db="EMBL/GenBank/DDBJ databases">
        <title>Novel species of Nocardioides.</title>
        <authorList>
            <person name="Liu Q."/>
            <person name="Xin Y.-H."/>
        </authorList>
    </citation>
    <scope>NUCLEOTIDE SEQUENCE [LARGE SCALE GENOMIC DNA]</scope>
    <source>
        <strain evidence="3 4">HLT3-15</strain>
    </source>
</reference>
<protein>
    <submittedName>
        <fullName evidence="3">Universal stress protein</fullName>
    </submittedName>
</protein>
<evidence type="ECO:0000256" key="1">
    <source>
        <dbReference type="ARBA" id="ARBA00008791"/>
    </source>
</evidence>
<evidence type="ECO:0000313" key="3">
    <source>
        <dbReference type="EMBL" id="RYB96220.1"/>
    </source>
</evidence>
<accession>A0A4Q2S3B3</accession>
<dbReference type="OrthoDB" id="5419113at2"/>
<dbReference type="PANTHER" id="PTHR46268:SF6">
    <property type="entry name" value="UNIVERSAL STRESS PROTEIN UP12"/>
    <property type="match status" value="1"/>
</dbReference>
<dbReference type="InterPro" id="IPR006016">
    <property type="entry name" value="UspA"/>
</dbReference>
<dbReference type="CDD" id="cd00293">
    <property type="entry name" value="USP-like"/>
    <property type="match status" value="1"/>
</dbReference>
<comment type="similarity">
    <text evidence="1">Belongs to the universal stress protein A family.</text>
</comment>
<feature type="domain" description="UspA" evidence="2">
    <location>
        <begin position="2"/>
        <end position="128"/>
    </location>
</feature>
<proteinExistence type="inferred from homology"/>
<dbReference type="AlphaFoldDB" id="A0A4Q2S3B3"/>
<name>A0A4Q2S3B3_9ACTN</name>
<comment type="caution">
    <text evidence="3">The sequence shown here is derived from an EMBL/GenBank/DDBJ whole genome shotgun (WGS) entry which is preliminary data.</text>
</comment>
<sequence length="131" mass="13509">MTTIVVGWTPDEFGEAALARGLEEAKLRAGRVVVVNATRGDALVDQRYADDEQIAALATELGGAGVEVDVRRSMGADVGDQVLAVAADVSADLVVIGLRRRTPVGKLLMGSVAQRVLLGAECAVLAVKPAG</sequence>
<dbReference type="EMBL" id="SDWS01000001">
    <property type="protein sequence ID" value="RYB96220.1"/>
    <property type="molecule type" value="Genomic_DNA"/>
</dbReference>
<dbReference type="PANTHER" id="PTHR46268">
    <property type="entry name" value="STRESS RESPONSE PROTEIN NHAX"/>
    <property type="match status" value="1"/>
</dbReference>
<keyword evidence="4" id="KW-1185">Reference proteome</keyword>
<organism evidence="3 4">
    <name type="scientific">Nocardioides glacieisoli</name>
    <dbReference type="NCBI Taxonomy" id="1168730"/>
    <lineage>
        <taxon>Bacteria</taxon>
        <taxon>Bacillati</taxon>
        <taxon>Actinomycetota</taxon>
        <taxon>Actinomycetes</taxon>
        <taxon>Propionibacteriales</taxon>
        <taxon>Nocardioidaceae</taxon>
        <taxon>Nocardioides</taxon>
    </lineage>
</organism>
<dbReference type="InterPro" id="IPR014729">
    <property type="entry name" value="Rossmann-like_a/b/a_fold"/>
</dbReference>
<dbReference type="InterPro" id="IPR006015">
    <property type="entry name" value="Universal_stress_UspA"/>
</dbReference>
<dbReference type="PRINTS" id="PR01438">
    <property type="entry name" value="UNVRSLSTRESS"/>
</dbReference>